<gene>
    <name evidence="2" type="primary">aztD</name>
    <name evidence="2" type="ORF">V1Y59_01230</name>
</gene>
<reference evidence="2 3" key="1">
    <citation type="submission" date="2024-01" db="EMBL/GenBank/DDBJ databases">
        <title>Draft genome sequence of Gordonia sp. PKS22-38.</title>
        <authorList>
            <person name="Suphannarot A."/>
            <person name="Mingma R."/>
        </authorList>
    </citation>
    <scope>NUCLEOTIDE SEQUENCE [LARGE SCALE GENOMIC DNA]</scope>
    <source>
        <strain evidence="2 3">PKS22-38</strain>
    </source>
</reference>
<dbReference type="InterPro" id="IPR047697">
    <property type="entry name" value="AztD-like"/>
</dbReference>
<comment type="caution">
    <text evidence="2">The sequence shown here is derived from an EMBL/GenBank/DDBJ whole genome shotgun (WGS) entry which is preliminary data.</text>
</comment>
<evidence type="ECO:0000256" key="1">
    <source>
        <dbReference type="SAM" id="SignalP"/>
    </source>
</evidence>
<dbReference type="PROSITE" id="PS51257">
    <property type="entry name" value="PROKAR_LIPOPROTEIN"/>
    <property type="match status" value="1"/>
</dbReference>
<dbReference type="Gene3D" id="2.130.10.10">
    <property type="entry name" value="YVTN repeat-like/Quinoprotein amine dehydrogenase"/>
    <property type="match status" value="1"/>
</dbReference>
<feature type="signal peptide" evidence="1">
    <location>
        <begin position="1"/>
        <end position="27"/>
    </location>
</feature>
<dbReference type="NCBIfam" id="NF038015">
    <property type="entry name" value="AztD"/>
    <property type="match status" value="1"/>
</dbReference>
<keyword evidence="1" id="KW-0732">Signal</keyword>
<dbReference type="SUPFAM" id="SSF50969">
    <property type="entry name" value="YVTN repeat-like/Quinoprotein amine dehydrogenase"/>
    <property type="match status" value="1"/>
</dbReference>
<dbReference type="EMBL" id="JAZDUE010000001">
    <property type="protein sequence ID" value="MEE4021684.1"/>
    <property type="molecule type" value="Genomic_DNA"/>
</dbReference>
<dbReference type="InterPro" id="IPR011044">
    <property type="entry name" value="Quino_amine_DH_bsu"/>
</dbReference>
<evidence type="ECO:0000313" key="2">
    <source>
        <dbReference type="EMBL" id="MEE4021684.1"/>
    </source>
</evidence>
<dbReference type="InterPro" id="IPR015943">
    <property type="entry name" value="WD40/YVTN_repeat-like_dom_sf"/>
</dbReference>
<protein>
    <submittedName>
        <fullName evidence="2">Zinc metallochaperone AztD</fullName>
    </submittedName>
</protein>
<feature type="chain" id="PRO_5046355379" evidence="1">
    <location>
        <begin position="28"/>
        <end position="403"/>
    </location>
</feature>
<sequence>MTTISIRDHKVRRLSTLVALTASTALALSACSSGDDSDTPASSEAAADVTITEPVAVTYDGGVALLDGESLEPIQQVEMDGFLRVNPAGDDNHVMVSTDNGFSVLDATHASLTDVSFDGSEPGHVVLHGGKTVLYFDGDGRAVSFDPHELAEGEPQNREYTSAEPHHGVAVELADGTMISSVGNEETRSGARAVDADGNEIATSSECPGIHGEAVAADEVVGFGCQDGVLLFKDGEFVKVPGSNPEYAYTGTQAGSEASPILLGDYKVDPDAEREFPTQFALVDTVTEQQRVVPMPEGVSYSFRSLGRGPDGEALILGTDGQLHVIDPATGAFTQSIPVVDEWQEPMDWQDPRPAIFVREATVYVTDPATNSIKSVDIASGEVSPATSLDFTPNEISGTLHEH</sequence>
<name>A0ABU7MPJ6_9ACTN</name>
<keyword evidence="3" id="KW-1185">Reference proteome</keyword>
<proteinExistence type="predicted"/>
<evidence type="ECO:0000313" key="3">
    <source>
        <dbReference type="Proteomes" id="UP001335729"/>
    </source>
</evidence>
<accession>A0ABU7MPJ6</accession>
<dbReference type="Proteomes" id="UP001335729">
    <property type="component" value="Unassembled WGS sequence"/>
</dbReference>
<organism evidence="2 3">
    <name type="scientific">Gordonia prachuapensis</name>
    <dbReference type="NCBI Taxonomy" id="3115651"/>
    <lineage>
        <taxon>Bacteria</taxon>
        <taxon>Bacillati</taxon>
        <taxon>Actinomycetota</taxon>
        <taxon>Actinomycetes</taxon>
        <taxon>Mycobacteriales</taxon>
        <taxon>Gordoniaceae</taxon>
        <taxon>Gordonia</taxon>
    </lineage>
</organism>
<dbReference type="RefSeq" id="WP_330503005.1">
    <property type="nucleotide sequence ID" value="NZ_JAZDUE010000001.1"/>
</dbReference>